<evidence type="ECO:0000313" key="2">
    <source>
        <dbReference type="EMBL" id="OZC03138.1"/>
    </source>
</evidence>
<protein>
    <submittedName>
        <fullName evidence="2">tRNA (Adenosine(37)-N6)-threonylcarbamoyltransferase complex dimerization subunit type 1 TsaB</fullName>
    </submittedName>
</protein>
<dbReference type="RefSeq" id="WP_094548175.1">
    <property type="nucleotide sequence ID" value="NZ_MQWB01000001.1"/>
</dbReference>
<dbReference type="CDD" id="cd24032">
    <property type="entry name" value="ASKHA_NBD_TsaB"/>
    <property type="match status" value="1"/>
</dbReference>
<keyword evidence="3" id="KW-1185">Reference proteome</keyword>
<dbReference type="GO" id="GO:0005829">
    <property type="term" value="C:cytosol"/>
    <property type="evidence" value="ECO:0007669"/>
    <property type="project" value="TreeGrafter"/>
</dbReference>
<dbReference type="PANTHER" id="PTHR11735:SF11">
    <property type="entry name" value="TRNA THREONYLCARBAMOYLADENOSINE BIOSYNTHESIS PROTEIN TSAB"/>
    <property type="match status" value="1"/>
</dbReference>
<dbReference type="SUPFAM" id="SSF53067">
    <property type="entry name" value="Actin-like ATPase domain"/>
    <property type="match status" value="2"/>
</dbReference>
<evidence type="ECO:0000259" key="1">
    <source>
        <dbReference type="Pfam" id="PF00814"/>
    </source>
</evidence>
<dbReference type="FunCoup" id="A0A259TZX7">
    <property type="interactions" value="330"/>
</dbReference>
<organism evidence="2 3">
    <name type="scientific">Rubricoccus marinus</name>
    <dbReference type="NCBI Taxonomy" id="716817"/>
    <lineage>
        <taxon>Bacteria</taxon>
        <taxon>Pseudomonadati</taxon>
        <taxon>Rhodothermota</taxon>
        <taxon>Rhodothermia</taxon>
        <taxon>Rhodothermales</taxon>
        <taxon>Rubricoccaceae</taxon>
        <taxon>Rubricoccus</taxon>
    </lineage>
</organism>
<proteinExistence type="predicted"/>
<dbReference type="OrthoDB" id="9784166at2"/>
<dbReference type="NCBIfam" id="TIGR03725">
    <property type="entry name" value="T6A_YeaZ"/>
    <property type="match status" value="1"/>
</dbReference>
<gene>
    <name evidence="2" type="ORF">BSZ36_09225</name>
</gene>
<dbReference type="EMBL" id="MQWB01000001">
    <property type="protein sequence ID" value="OZC03138.1"/>
    <property type="molecule type" value="Genomic_DNA"/>
</dbReference>
<dbReference type="GO" id="GO:0002949">
    <property type="term" value="P:tRNA threonylcarbamoyladenosine modification"/>
    <property type="evidence" value="ECO:0007669"/>
    <property type="project" value="InterPro"/>
</dbReference>
<reference evidence="2 3" key="1">
    <citation type="submission" date="2016-11" db="EMBL/GenBank/DDBJ databases">
        <title>Study of marine rhodopsin-containing bacteria.</title>
        <authorList>
            <person name="Yoshizawa S."/>
            <person name="Kumagai Y."/>
            <person name="Kogure K."/>
        </authorList>
    </citation>
    <scope>NUCLEOTIDE SEQUENCE [LARGE SCALE GENOMIC DNA]</scope>
    <source>
        <strain evidence="2 3">SG-29</strain>
    </source>
</reference>
<comment type="caution">
    <text evidence="2">The sequence shown here is derived from an EMBL/GenBank/DDBJ whole genome shotgun (WGS) entry which is preliminary data.</text>
</comment>
<feature type="domain" description="Gcp-like" evidence="1">
    <location>
        <begin position="33"/>
        <end position="155"/>
    </location>
</feature>
<dbReference type="InterPro" id="IPR022496">
    <property type="entry name" value="T6A_TsaB"/>
</dbReference>
<dbReference type="InterPro" id="IPR000905">
    <property type="entry name" value="Gcp-like_dom"/>
</dbReference>
<dbReference type="Gene3D" id="3.30.420.40">
    <property type="match status" value="2"/>
</dbReference>
<evidence type="ECO:0000313" key="3">
    <source>
        <dbReference type="Proteomes" id="UP000216446"/>
    </source>
</evidence>
<name>A0A259TZX7_9BACT</name>
<dbReference type="AlphaFoldDB" id="A0A259TZX7"/>
<dbReference type="Pfam" id="PF00814">
    <property type="entry name" value="TsaD"/>
    <property type="match status" value="1"/>
</dbReference>
<accession>A0A259TZX7</accession>
<dbReference type="GO" id="GO:0016740">
    <property type="term" value="F:transferase activity"/>
    <property type="evidence" value="ECO:0007669"/>
    <property type="project" value="UniProtKB-KW"/>
</dbReference>
<dbReference type="PANTHER" id="PTHR11735">
    <property type="entry name" value="TRNA N6-ADENOSINE THREONYLCARBAMOYLTRANSFERASE"/>
    <property type="match status" value="1"/>
</dbReference>
<keyword evidence="2" id="KW-0808">Transferase</keyword>
<dbReference type="InParanoid" id="A0A259TZX7"/>
<sequence length="231" mass="23355">MLVLGIETATDVCSVGLVDGERDLASFSLLRPRQHGTRLAGLIQSALATSAVAPEALDGISVSAGPGSYTGLRIGLSIAKGLCLASGADLLAVSTLEALVHASGGAATSGDTRVAVLPSRRGEVYAGAYSWGEDGWRAVLAPEAITLSDVAAWAEPLASPTLVGGASDAASGALREEGIEHRTLDATPSGLVVARLGHQKLQAGETEDVAAYEPAYLKPFVSGDPAARARG</sequence>
<dbReference type="Proteomes" id="UP000216446">
    <property type="component" value="Unassembled WGS sequence"/>
</dbReference>
<dbReference type="InterPro" id="IPR043129">
    <property type="entry name" value="ATPase_NBD"/>
</dbReference>